<name>A0A0K0FFK4_STRVS</name>
<accession>A0A0K0FFK4</accession>
<proteinExistence type="predicted"/>
<dbReference type="AlphaFoldDB" id="A0A0K0FFK4"/>
<reference evidence="2" key="2">
    <citation type="submission" date="2015-08" db="UniProtKB">
        <authorList>
            <consortium name="WormBaseParasite"/>
        </authorList>
    </citation>
    <scope>IDENTIFICATION</scope>
</reference>
<organism evidence="1 2">
    <name type="scientific">Strongyloides venezuelensis</name>
    <name type="common">Threadworm</name>
    <dbReference type="NCBI Taxonomy" id="75913"/>
    <lineage>
        <taxon>Eukaryota</taxon>
        <taxon>Metazoa</taxon>
        <taxon>Ecdysozoa</taxon>
        <taxon>Nematoda</taxon>
        <taxon>Chromadorea</taxon>
        <taxon>Rhabditida</taxon>
        <taxon>Tylenchina</taxon>
        <taxon>Panagrolaimomorpha</taxon>
        <taxon>Strongyloidoidea</taxon>
        <taxon>Strongyloididae</taxon>
        <taxon>Strongyloides</taxon>
    </lineage>
</organism>
<protein>
    <submittedName>
        <fullName evidence="2">N-acetylmuramoyl-L-alanine amidase</fullName>
    </submittedName>
</protein>
<sequence>MLSLIENVIKLQGQANTQPNNLSLNLSMLQVKKSKMTIDDSSYKVVEFLGSNNKVYINPNFTKFIPRVAPTKRPAKNAKEQGKI</sequence>
<evidence type="ECO:0000313" key="1">
    <source>
        <dbReference type="Proteomes" id="UP000035680"/>
    </source>
</evidence>
<dbReference type="WBParaSite" id="SVE_0764700.1">
    <property type="protein sequence ID" value="SVE_0764700.1"/>
    <property type="gene ID" value="SVE_0764700"/>
</dbReference>
<evidence type="ECO:0000313" key="2">
    <source>
        <dbReference type="WBParaSite" id="SVE_0764700.1"/>
    </source>
</evidence>
<keyword evidence="1" id="KW-1185">Reference proteome</keyword>
<reference evidence="1" key="1">
    <citation type="submission" date="2014-07" db="EMBL/GenBank/DDBJ databases">
        <authorList>
            <person name="Martin A.A"/>
            <person name="De Silva N."/>
        </authorList>
    </citation>
    <scope>NUCLEOTIDE SEQUENCE</scope>
</reference>
<dbReference type="Proteomes" id="UP000035680">
    <property type="component" value="Unassembled WGS sequence"/>
</dbReference>